<sequence>MSQENFVVDKKGRKIAVQIPVSVYEKLIADSEELDDIKEYRKAKKYKGEPIPFDQAFKEIENGLE</sequence>
<reference evidence="1" key="1">
    <citation type="journal article" date="2020" name="mSystems">
        <title>Genome- and Community-Level Interaction Insights into Carbon Utilization and Element Cycling Functions of Hydrothermarchaeota in Hydrothermal Sediment.</title>
        <authorList>
            <person name="Zhou Z."/>
            <person name="Liu Y."/>
            <person name="Xu W."/>
            <person name="Pan J."/>
            <person name="Luo Z.H."/>
            <person name="Li M."/>
        </authorList>
    </citation>
    <scope>NUCLEOTIDE SEQUENCE [LARGE SCALE GENOMIC DNA]</scope>
    <source>
        <strain evidence="1">SpSt-1217</strain>
    </source>
</reference>
<comment type="caution">
    <text evidence="1">The sequence shown here is derived from an EMBL/GenBank/DDBJ whole genome shotgun (WGS) entry which is preliminary data.</text>
</comment>
<gene>
    <name evidence="1" type="ORF">ENN90_05920</name>
</gene>
<name>A0A831LGR5_9BACT</name>
<evidence type="ECO:0000313" key="1">
    <source>
        <dbReference type="EMBL" id="HDR51147.1"/>
    </source>
</evidence>
<dbReference type="Proteomes" id="UP000886047">
    <property type="component" value="Unassembled WGS sequence"/>
</dbReference>
<accession>A0A831LGR5</accession>
<dbReference type="EMBL" id="DSDK01000329">
    <property type="protein sequence ID" value="HDR51147.1"/>
    <property type="molecule type" value="Genomic_DNA"/>
</dbReference>
<proteinExistence type="predicted"/>
<dbReference type="AlphaFoldDB" id="A0A831LGR5"/>
<protein>
    <recommendedName>
        <fullName evidence="2">Antitoxin Phd_YefM, type II toxin-antitoxin system</fullName>
    </recommendedName>
</protein>
<organism evidence="1">
    <name type="scientific">Mariniphaga anaerophila</name>
    <dbReference type="NCBI Taxonomy" id="1484053"/>
    <lineage>
        <taxon>Bacteria</taxon>
        <taxon>Pseudomonadati</taxon>
        <taxon>Bacteroidota</taxon>
        <taxon>Bacteroidia</taxon>
        <taxon>Marinilabiliales</taxon>
        <taxon>Prolixibacteraceae</taxon>
        <taxon>Mariniphaga</taxon>
    </lineage>
</organism>
<evidence type="ECO:0008006" key="2">
    <source>
        <dbReference type="Google" id="ProtNLM"/>
    </source>
</evidence>